<evidence type="ECO:0000313" key="4">
    <source>
        <dbReference type="Proteomes" id="UP000694865"/>
    </source>
</evidence>
<name>A0ABM0H148_SACKO</name>
<keyword evidence="4" id="KW-1185">Reference proteome</keyword>
<comment type="subcellular location">
    <subcellularLocation>
        <location evidence="1">Cytoplasm</location>
    </subcellularLocation>
</comment>
<dbReference type="PANTHER" id="PTHR46197:SF3">
    <property type="entry name" value="AB HYDROLASE-1 DOMAIN-CONTAINING PROTEIN"/>
    <property type="match status" value="1"/>
</dbReference>
<evidence type="ECO:0000256" key="3">
    <source>
        <dbReference type="SAM" id="MobiDB-lite"/>
    </source>
</evidence>
<evidence type="ECO:0000313" key="5">
    <source>
        <dbReference type="RefSeq" id="XP_002741873.1"/>
    </source>
</evidence>
<reference evidence="5" key="1">
    <citation type="submission" date="2025-08" db="UniProtKB">
        <authorList>
            <consortium name="RefSeq"/>
        </authorList>
    </citation>
    <scope>IDENTIFICATION</scope>
    <source>
        <tissue evidence="5">Testes</tissue>
    </source>
</reference>
<dbReference type="GeneID" id="100377752"/>
<accession>A0ABM0H148</accession>
<organism evidence="4 5">
    <name type="scientific">Saccoglossus kowalevskii</name>
    <name type="common">Acorn worm</name>
    <dbReference type="NCBI Taxonomy" id="10224"/>
    <lineage>
        <taxon>Eukaryota</taxon>
        <taxon>Metazoa</taxon>
        <taxon>Hemichordata</taxon>
        <taxon>Enteropneusta</taxon>
        <taxon>Harrimaniidae</taxon>
        <taxon>Saccoglossus</taxon>
    </lineage>
</organism>
<feature type="region of interest" description="Disordered" evidence="3">
    <location>
        <begin position="1"/>
        <end position="24"/>
    </location>
</feature>
<evidence type="ECO:0000256" key="2">
    <source>
        <dbReference type="ARBA" id="ARBA00022490"/>
    </source>
</evidence>
<keyword evidence="2" id="KW-0963">Cytoplasm</keyword>
<proteinExistence type="predicted"/>
<dbReference type="PANTHER" id="PTHR46197">
    <property type="entry name" value="PROTEIN ABHD14B-LIKE"/>
    <property type="match status" value="1"/>
</dbReference>
<feature type="compositionally biased region" description="Polar residues" evidence="3">
    <location>
        <begin position="1"/>
        <end position="16"/>
    </location>
</feature>
<gene>
    <name evidence="5" type="primary">LOC100377752</name>
</gene>
<dbReference type="Gene3D" id="3.40.50.1820">
    <property type="entry name" value="alpha/beta hydrolase"/>
    <property type="match status" value="1"/>
</dbReference>
<dbReference type="Proteomes" id="UP000694865">
    <property type="component" value="Unplaced"/>
</dbReference>
<dbReference type="SUPFAM" id="SSF53474">
    <property type="entry name" value="alpha/beta-Hydrolases"/>
    <property type="match status" value="1"/>
</dbReference>
<sequence>MGPQTSESNMGPQTSDPIWGPRPVTQYGPQTSDPVWALRSVIQYGAQTSLGLSKDVKLTVDKGEFLLNFIKALKLEHSVIVSPSMSGTFALPLLMKHPEVFRGYVPVAPTGIDLFTPEQFAKIEVPTLIVYGENDQSLGETSMKILRNIPDSRVCVIEGAGHPAYLEKSTKWHNLMYNFLTNIPQ</sequence>
<dbReference type="RefSeq" id="XP_002741873.1">
    <property type="nucleotide sequence ID" value="XM_002741827.2"/>
</dbReference>
<evidence type="ECO:0000256" key="1">
    <source>
        <dbReference type="ARBA" id="ARBA00004496"/>
    </source>
</evidence>
<dbReference type="InterPro" id="IPR029058">
    <property type="entry name" value="AB_hydrolase_fold"/>
</dbReference>
<protein>
    <submittedName>
        <fullName evidence="5">Alpha/beta hydrolase domain-containing protein 14B-like</fullName>
    </submittedName>
</protein>